<dbReference type="Proteomes" id="UP001596118">
    <property type="component" value="Unassembled WGS sequence"/>
</dbReference>
<keyword evidence="3" id="KW-1185">Reference proteome</keyword>
<reference evidence="2 3" key="1">
    <citation type="journal article" date="2019" name="Int. J. Syst. Evol. Microbiol.">
        <title>The Global Catalogue of Microorganisms (GCM) 10K type strain sequencing project: providing services to taxonomists for standard genome sequencing and annotation.</title>
        <authorList>
            <consortium name="The Broad Institute Genomics Platform"/>
            <consortium name="The Broad Institute Genome Sequencing Center for Infectious Disease"/>
            <person name="Wu L."/>
            <person name="Ma J."/>
        </authorList>
    </citation>
    <scope>NUCLEOTIDE SEQUENCE [LARGE SCALE GENOMIC DNA]</scope>
    <source>
        <strain evidence="2 3">CGMCC 1.12124</strain>
    </source>
</reference>
<keyword evidence="1" id="KW-0472">Membrane</keyword>
<feature type="transmembrane region" description="Helical" evidence="1">
    <location>
        <begin position="226"/>
        <end position="251"/>
    </location>
</feature>
<organism evidence="2 3">
    <name type="scientific">Halorubrum rubrum</name>
    <dbReference type="NCBI Taxonomy" id="1126240"/>
    <lineage>
        <taxon>Archaea</taxon>
        <taxon>Methanobacteriati</taxon>
        <taxon>Methanobacteriota</taxon>
        <taxon>Stenosarchaea group</taxon>
        <taxon>Halobacteria</taxon>
        <taxon>Halobacteriales</taxon>
        <taxon>Haloferacaceae</taxon>
        <taxon>Halorubrum</taxon>
    </lineage>
</organism>
<proteinExistence type="predicted"/>
<evidence type="ECO:0000313" key="3">
    <source>
        <dbReference type="Proteomes" id="UP001596118"/>
    </source>
</evidence>
<accession>A0ABD5R214</accession>
<gene>
    <name evidence="2" type="ORF">ACFPM1_09630</name>
</gene>
<dbReference type="RefSeq" id="WP_256411659.1">
    <property type="nucleotide sequence ID" value="NZ_JANHDM010000005.1"/>
</dbReference>
<evidence type="ECO:0000313" key="2">
    <source>
        <dbReference type="EMBL" id="MFC5279013.1"/>
    </source>
</evidence>
<dbReference type="AlphaFoldDB" id="A0ABD5R214"/>
<protein>
    <submittedName>
        <fullName evidence="2">Uncharacterized protein</fullName>
    </submittedName>
</protein>
<sequence>MDRRRVALLLVAVGLLCLPAPQYLGLAAEATSPPAQSSQVYAAEPIDLGNESDRERLVDRHGDAVALADYRLTARHGDEYRSVNATRRALESAMATGSATVSDPGARADLEAIDAEYAFVRDSDAGTEGYYRLTVAADGSTVRAESVSLVPVADAVAEEAPRYADLSAAERRTVDEVVNGSTEADPGYRPGVNDPYVDRFPTPIWRGDTLYSVYVTGHVDDFGPGFAGFVVGLGVASVGVVLVVVGGGVYASDRWIG</sequence>
<evidence type="ECO:0000256" key="1">
    <source>
        <dbReference type="SAM" id="Phobius"/>
    </source>
</evidence>
<keyword evidence="1" id="KW-1133">Transmembrane helix</keyword>
<keyword evidence="1" id="KW-0812">Transmembrane</keyword>
<comment type="caution">
    <text evidence="2">The sequence shown here is derived from an EMBL/GenBank/DDBJ whole genome shotgun (WGS) entry which is preliminary data.</text>
</comment>
<dbReference type="EMBL" id="JBHSKY010000008">
    <property type="protein sequence ID" value="MFC5279013.1"/>
    <property type="molecule type" value="Genomic_DNA"/>
</dbReference>
<name>A0ABD5R214_9EURY</name>